<dbReference type="Proteomes" id="UP000229713">
    <property type="component" value="Unassembled WGS sequence"/>
</dbReference>
<feature type="transmembrane region" description="Helical" evidence="5">
    <location>
        <begin position="236"/>
        <end position="255"/>
    </location>
</feature>
<feature type="transmembrane region" description="Helical" evidence="5">
    <location>
        <begin position="389"/>
        <end position="412"/>
    </location>
</feature>
<dbReference type="PROSITE" id="PS51257">
    <property type="entry name" value="PROKAR_LIPOPROTEIN"/>
    <property type="match status" value="1"/>
</dbReference>
<feature type="transmembrane region" description="Helical" evidence="5">
    <location>
        <begin position="359"/>
        <end position="383"/>
    </location>
</feature>
<keyword evidence="3 5" id="KW-1133">Transmembrane helix</keyword>
<dbReference type="InterPro" id="IPR050327">
    <property type="entry name" value="Proton-linked_MCT"/>
</dbReference>
<name>A0A855F9A8_RAOOR</name>
<dbReference type="RefSeq" id="WP_080636356.1">
    <property type="nucleotide sequence ID" value="NZ_CAMRIK010000001.1"/>
</dbReference>
<evidence type="ECO:0000259" key="6">
    <source>
        <dbReference type="PROSITE" id="PS50850"/>
    </source>
</evidence>
<reference evidence="7 8" key="1">
    <citation type="submission" date="2017-07" db="EMBL/GenBank/DDBJ databases">
        <title>Raoultella ornithinolytica strain HH3 draft genome.</title>
        <authorList>
            <person name="Duceppe M.-O."/>
            <person name="Huang H."/>
            <person name="Phipps-Todd B."/>
        </authorList>
    </citation>
    <scope>NUCLEOTIDE SEQUENCE [LARGE SCALE GENOMIC DNA]</scope>
    <source>
        <strain evidence="7 8">HH3</strain>
    </source>
</reference>
<evidence type="ECO:0000313" key="8">
    <source>
        <dbReference type="Proteomes" id="UP000229713"/>
    </source>
</evidence>
<sequence length="426" mass="45556">MLCMCRLTRVHYAWYVAFACLAISSIRAGIGFQTMGFIINPAREELGWSNTQITGVIAFRELIAGAIAPLVGWLVDRRGPGIIIVVGAILVGFSLSVVSFTQTFWQFALIFGVIGGIGVAGLSNALVFPLIAKWFTTQRGRATGLVSSGANLGGILLSPVIIWLLSISDWRSTWFLLGFLPILFLVPLALFVLRREPADMNLLPLGEEQGSAFAQEKSGGERPDLTLTEAIRSPGFWCLIVGWNLSDFVLKGVLLHKVPAAESLGFTTAEAGSVILTYGAFAILGKLLTGFIVEQVSAKWVVLSLSVFQAIGLILFITAGNIWQLQLGYGVLSGLSAGGLIMMMPFLLASLFGRKNQGVIMGVVTPLVMISGIGGPLLAALLFDITGSYIFAFEIYAAIAVFGGLALLGACITPTNNTKSLNLYRR</sequence>
<feature type="transmembrane region" description="Helical" evidence="5">
    <location>
        <begin position="12"/>
        <end position="32"/>
    </location>
</feature>
<accession>A0A855F9A8</accession>
<dbReference type="PANTHER" id="PTHR11360:SF290">
    <property type="entry name" value="MONOCARBOXYLATE MFS PERMEASE"/>
    <property type="match status" value="1"/>
</dbReference>
<comment type="caution">
    <text evidence="7">The sequence shown here is derived from an EMBL/GenBank/DDBJ whole genome shotgun (WGS) entry which is preliminary data.</text>
</comment>
<evidence type="ECO:0000256" key="2">
    <source>
        <dbReference type="ARBA" id="ARBA00022692"/>
    </source>
</evidence>
<organism evidence="7 8">
    <name type="scientific">Raoultella ornithinolytica</name>
    <name type="common">Klebsiella ornithinolytica</name>
    <dbReference type="NCBI Taxonomy" id="54291"/>
    <lineage>
        <taxon>Bacteria</taxon>
        <taxon>Pseudomonadati</taxon>
        <taxon>Pseudomonadota</taxon>
        <taxon>Gammaproteobacteria</taxon>
        <taxon>Enterobacterales</taxon>
        <taxon>Enterobacteriaceae</taxon>
        <taxon>Klebsiella/Raoultella group</taxon>
        <taxon>Raoultella</taxon>
    </lineage>
</organism>
<keyword evidence="2 5" id="KW-0812">Transmembrane</keyword>
<dbReference type="PROSITE" id="PS50850">
    <property type="entry name" value="MFS"/>
    <property type="match status" value="1"/>
</dbReference>
<proteinExistence type="predicted"/>
<dbReference type="AlphaFoldDB" id="A0A855F9A8"/>
<dbReference type="Gene3D" id="1.20.1250.20">
    <property type="entry name" value="MFS general substrate transporter like domains"/>
    <property type="match status" value="2"/>
</dbReference>
<feature type="transmembrane region" description="Helical" evidence="5">
    <location>
        <begin position="173"/>
        <end position="193"/>
    </location>
</feature>
<feature type="transmembrane region" description="Helical" evidence="5">
    <location>
        <begin position="82"/>
        <end position="101"/>
    </location>
</feature>
<feature type="transmembrane region" description="Helical" evidence="5">
    <location>
        <begin position="107"/>
        <end position="132"/>
    </location>
</feature>
<protein>
    <submittedName>
        <fullName evidence="7">MFS transporter</fullName>
    </submittedName>
</protein>
<gene>
    <name evidence="7" type="ORF">CFY86_11520</name>
</gene>
<feature type="transmembrane region" description="Helical" evidence="5">
    <location>
        <begin position="52"/>
        <end position="75"/>
    </location>
</feature>
<feature type="transmembrane region" description="Helical" evidence="5">
    <location>
        <begin position="275"/>
        <end position="293"/>
    </location>
</feature>
<feature type="domain" description="Major facilitator superfamily (MFS) profile" evidence="6">
    <location>
        <begin position="17"/>
        <end position="421"/>
    </location>
</feature>
<evidence type="ECO:0000256" key="4">
    <source>
        <dbReference type="ARBA" id="ARBA00023136"/>
    </source>
</evidence>
<keyword evidence="4 5" id="KW-0472">Membrane</keyword>
<dbReference type="InterPro" id="IPR036259">
    <property type="entry name" value="MFS_trans_sf"/>
</dbReference>
<evidence type="ECO:0000256" key="3">
    <source>
        <dbReference type="ARBA" id="ARBA00022989"/>
    </source>
</evidence>
<feature type="transmembrane region" description="Helical" evidence="5">
    <location>
        <begin position="329"/>
        <end position="352"/>
    </location>
</feature>
<dbReference type="Pfam" id="PF07690">
    <property type="entry name" value="MFS_1"/>
    <property type="match status" value="2"/>
</dbReference>
<dbReference type="InterPro" id="IPR020846">
    <property type="entry name" value="MFS_dom"/>
</dbReference>
<dbReference type="SUPFAM" id="SSF103473">
    <property type="entry name" value="MFS general substrate transporter"/>
    <property type="match status" value="1"/>
</dbReference>
<dbReference type="PANTHER" id="PTHR11360">
    <property type="entry name" value="MONOCARBOXYLATE TRANSPORTER"/>
    <property type="match status" value="1"/>
</dbReference>
<dbReference type="CDD" id="cd17355">
    <property type="entry name" value="MFS_YcxA_like"/>
    <property type="match status" value="1"/>
</dbReference>
<evidence type="ECO:0000313" key="7">
    <source>
        <dbReference type="EMBL" id="PIK83832.1"/>
    </source>
</evidence>
<feature type="transmembrane region" description="Helical" evidence="5">
    <location>
        <begin position="300"/>
        <end position="323"/>
    </location>
</feature>
<evidence type="ECO:0000256" key="5">
    <source>
        <dbReference type="SAM" id="Phobius"/>
    </source>
</evidence>
<dbReference type="InterPro" id="IPR011701">
    <property type="entry name" value="MFS"/>
</dbReference>
<dbReference type="GO" id="GO:0022857">
    <property type="term" value="F:transmembrane transporter activity"/>
    <property type="evidence" value="ECO:0007669"/>
    <property type="project" value="InterPro"/>
</dbReference>
<feature type="transmembrane region" description="Helical" evidence="5">
    <location>
        <begin position="144"/>
        <end position="167"/>
    </location>
</feature>
<evidence type="ECO:0000256" key="1">
    <source>
        <dbReference type="ARBA" id="ARBA00022475"/>
    </source>
</evidence>
<dbReference type="EMBL" id="NKYI01000019">
    <property type="protein sequence ID" value="PIK83832.1"/>
    <property type="molecule type" value="Genomic_DNA"/>
</dbReference>
<keyword evidence="1" id="KW-1003">Cell membrane</keyword>